<dbReference type="PANTHER" id="PTHR43044">
    <property type="match status" value="1"/>
</dbReference>
<feature type="transmembrane region" description="Helical" evidence="1">
    <location>
        <begin position="192"/>
        <end position="212"/>
    </location>
</feature>
<reference evidence="2 3" key="1">
    <citation type="submission" date="2019-02" db="EMBL/GenBank/DDBJ databases">
        <title>Deep-cultivation of Planctomycetes and their phenomic and genomic characterization uncovers novel biology.</title>
        <authorList>
            <person name="Wiegand S."/>
            <person name="Jogler M."/>
            <person name="Boedeker C."/>
            <person name="Pinto D."/>
            <person name="Vollmers J."/>
            <person name="Rivas-Marin E."/>
            <person name="Kohn T."/>
            <person name="Peeters S.H."/>
            <person name="Heuer A."/>
            <person name="Rast P."/>
            <person name="Oberbeckmann S."/>
            <person name="Bunk B."/>
            <person name="Jeske O."/>
            <person name="Meyerdierks A."/>
            <person name="Storesund J.E."/>
            <person name="Kallscheuer N."/>
            <person name="Luecker S."/>
            <person name="Lage O.M."/>
            <person name="Pohl T."/>
            <person name="Merkel B.J."/>
            <person name="Hornburger P."/>
            <person name="Mueller R.-W."/>
            <person name="Bruemmer F."/>
            <person name="Labrenz M."/>
            <person name="Spormann A.M."/>
            <person name="Op den Camp H."/>
            <person name="Overmann J."/>
            <person name="Amann R."/>
            <person name="Jetten M.S.M."/>
            <person name="Mascher T."/>
            <person name="Medema M.H."/>
            <person name="Devos D.P."/>
            <person name="Kaster A.-K."/>
            <person name="Ovreas L."/>
            <person name="Rohde M."/>
            <person name="Galperin M.Y."/>
            <person name="Jogler C."/>
        </authorList>
    </citation>
    <scope>NUCLEOTIDE SEQUENCE [LARGE SCALE GENOMIC DNA]</scope>
    <source>
        <strain evidence="2 3">Pla163</strain>
    </source>
</reference>
<feature type="transmembrane region" description="Helical" evidence="1">
    <location>
        <begin position="224"/>
        <end position="247"/>
    </location>
</feature>
<gene>
    <name evidence="2" type="ORF">Pla163_11630</name>
</gene>
<evidence type="ECO:0000313" key="2">
    <source>
        <dbReference type="EMBL" id="QDU84061.1"/>
    </source>
</evidence>
<feature type="transmembrane region" description="Helical" evidence="1">
    <location>
        <begin position="54"/>
        <end position="75"/>
    </location>
</feature>
<name>A0A518CXU8_9BACT</name>
<organism evidence="2 3">
    <name type="scientific">Rohdeia mirabilis</name>
    <dbReference type="NCBI Taxonomy" id="2528008"/>
    <lineage>
        <taxon>Bacteria</taxon>
        <taxon>Pseudomonadati</taxon>
        <taxon>Planctomycetota</taxon>
        <taxon>Planctomycetia</taxon>
        <taxon>Planctomycetia incertae sedis</taxon>
        <taxon>Rohdeia</taxon>
    </lineage>
</organism>
<sequence length="413" mass="46578">MASHGIELTESDLRMPESLRGLGGKLMPIGAVIAIIGVALAFVGADSGFKHFQFAYLTAYAFTMTIVLGGLIWLLIQHVFRASWAVAIRRVGESVVGLVPLMLVLFLPILVPILMHDDSMYKWLNHSYAENDAEFLPNKQVVYGAYLNPTFFFGRLAFYFAILIFLSRFFTKNSVAQDETGDLATTRKMEKFSAPAIPIFALTLTFLGLDLLMSLDPHWFSTIWGVYLFAGGMMSFCSLLALLCMTYQKHGALKNVVRKDHYHDLGKLMFAFVIFWSYIAFSQYILIWYAHIPEEITFFDKRQNNGWEWVSVTLIFGHFAIPLLGLLSKHVKRHKPTLAFWAVWLLVMHLLDMFWVVMPNFTSGHVPLPFATIALAVGMLAIVVGASIRSASTKSIVARRDPRLGESMAYHNV</sequence>
<feature type="transmembrane region" description="Helical" evidence="1">
    <location>
        <begin position="309"/>
        <end position="327"/>
    </location>
</feature>
<keyword evidence="1" id="KW-0472">Membrane</keyword>
<evidence type="ECO:0008006" key="4">
    <source>
        <dbReference type="Google" id="ProtNLM"/>
    </source>
</evidence>
<keyword evidence="1" id="KW-1133">Transmembrane helix</keyword>
<feature type="transmembrane region" description="Helical" evidence="1">
    <location>
        <begin position="339"/>
        <end position="358"/>
    </location>
</feature>
<feature type="transmembrane region" description="Helical" evidence="1">
    <location>
        <begin position="95"/>
        <end position="115"/>
    </location>
</feature>
<dbReference type="AlphaFoldDB" id="A0A518CXU8"/>
<evidence type="ECO:0000256" key="1">
    <source>
        <dbReference type="SAM" id="Phobius"/>
    </source>
</evidence>
<dbReference type="RefSeq" id="WP_145184886.1">
    <property type="nucleotide sequence ID" value="NZ_CP036290.1"/>
</dbReference>
<dbReference type="EMBL" id="CP036290">
    <property type="protein sequence ID" value="QDU84061.1"/>
    <property type="molecule type" value="Genomic_DNA"/>
</dbReference>
<keyword evidence="1" id="KW-0812">Transmembrane</keyword>
<protein>
    <recommendedName>
        <fullName evidence="4">Quinol:cytochrome C oxidoreductase</fullName>
    </recommendedName>
</protein>
<feature type="transmembrane region" description="Helical" evidence="1">
    <location>
        <begin position="268"/>
        <end position="289"/>
    </location>
</feature>
<dbReference type="OrthoDB" id="140980at2"/>
<dbReference type="Proteomes" id="UP000319342">
    <property type="component" value="Chromosome"/>
</dbReference>
<dbReference type="PANTHER" id="PTHR43044:SF1">
    <property type="entry name" value="QUINOL:CYTOCHROME C OXIDOREDUCTASE QUINONE-BINDING SUBUNIT 2"/>
    <property type="match status" value="1"/>
</dbReference>
<proteinExistence type="predicted"/>
<accession>A0A518CXU8</accession>
<feature type="transmembrane region" description="Helical" evidence="1">
    <location>
        <begin position="370"/>
        <end position="391"/>
    </location>
</feature>
<evidence type="ECO:0000313" key="3">
    <source>
        <dbReference type="Proteomes" id="UP000319342"/>
    </source>
</evidence>
<feature type="transmembrane region" description="Helical" evidence="1">
    <location>
        <begin position="22"/>
        <end position="42"/>
    </location>
</feature>
<feature type="transmembrane region" description="Helical" evidence="1">
    <location>
        <begin position="152"/>
        <end position="171"/>
    </location>
</feature>
<keyword evidence="3" id="KW-1185">Reference proteome</keyword>